<keyword evidence="1" id="KW-0812">Transmembrane</keyword>
<proteinExistence type="predicted"/>
<organism evidence="2 3">
    <name type="scientific">Anaerovorax odorimutans</name>
    <dbReference type="NCBI Taxonomy" id="109327"/>
    <lineage>
        <taxon>Bacteria</taxon>
        <taxon>Bacillati</taxon>
        <taxon>Bacillota</taxon>
        <taxon>Clostridia</taxon>
        <taxon>Peptostreptococcales</taxon>
        <taxon>Anaerovoracaceae</taxon>
        <taxon>Anaerovorax</taxon>
    </lineage>
</organism>
<evidence type="ECO:0000313" key="2">
    <source>
        <dbReference type="EMBL" id="MCQ4635214.1"/>
    </source>
</evidence>
<dbReference type="RefSeq" id="WP_256130414.1">
    <property type="nucleotide sequence ID" value="NZ_JANFXK010000001.1"/>
</dbReference>
<name>A0ABT1RJ64_9FIRM</name>
<comment type="caution">
    <text evidence="2">The sequence shown here is derived from an EMBL/GenBank/DDBJ whole genome shotgun (WGS) entry which is preliminary data.</text>
</comment>
<evidence type="ECO:0000313" key="3">
    <source>
        <dbReference type="Proteomes" id="UP001524502"/>
    </source>
</evidence>
<evidence type="ECO:0000256" key="1">
    <source>
        <dbReference type="SAM" id="Phobius"/>
    </source>
</evidence>
<dbReference type="EMBL" id="JANFXK010000001">
    <property type="protein sequence ID" value="MCQ4635214.1"/>
    <property type="molecule type" value="Genomic_DNA"/>
</dbReference>
<gene>
    <name evidence="2" type="ORF">NE619_00510</name>
</gene>
<keyword evidence="1" id="KW-0472">Membrane</keyword>
<protein>
    <recommendedName>
        <fullName evidence="4">Anti-sigma factor</fullName>
    </recommendedName>
</protein>
<sequence length="206" mass="23452">MGKNQYKVAYFTDKVIVQGEKKMLSVPWELINPKRVRQKQRLKIGDTLYKKNGSFYKQKDLSFCLILLIVIIALSTAFIVLSSKDDMGFNDTGVAALSEQELYDNSDGKFRLSMNSSVRVKDDILQDINFANYNSDRYLRVCIQYDGKTIYDSNLVAEGQLIGSDKLLSEATLPKGEVDALATVYTYDKEKQERGKMNVKINMNVQ</sequence>
<evidence type="ECO:0008006" key="4">
    <source>
        <dbReference type="Google" id="ProtNLM"/>
    </source>
</evidence>
<keyword evidence="1" id="KW-1133">Transmembrane helix</keyword>
<keyword evidence="3" id="KW-1185">Reference proteome</keyword>
<accession>A0ABT1RJ64</accession>
<feature type="transmembrane region" description="Helical" evidence="1">
    <location>
        <begin position="61"/>
        <end position="81"/>
    </location>
</feature>
<dbReference type="Proteomes" id="UP001524502">
    <property type="component" value="Unassembled WGS sequence"/>
</dbReference>
<reference evidence="2 3" key="1">
    <citation type="submission" date="2022-06" db="EMBL/GenBank/DDBJ databases">
        <title>Isolation of gut microbiota from human fecal samples.</title>
        <authorList>
            <person name="Pamer E.G."/>
            <person name="Barat B."/>
            <person name="Waligurski E."/>
            <person name="Medina S."/>
            <person name="Paddock L."/>
            <person name="Mostad J."/>
        </authorList>
    </citation>
    <scope>NUCLEOTIDE SEQUENCE [LARGE SCALE GENOMIC DNA]</scope>
    <source>
        <strain evidence="2 3">SL.3.17</strain>
    </source>
</reference>